<dbReference type="Pfam" id="PF14744">
    <property type="entry name" value="WASH-7_mid"/>
    <property type="match status" value="1"/>
</dbReference>
<dbReference type="Pfam" id="PF14746">
    <property type="entry name" value="WASH-7_C"/>
    <property type="match status" value="1"/>
</dbReference>
<dbReference type="Proteomes" id="UP001177023">
    <property type="component" value="Unassembled WGS sequence"/>
</dbReference>
<evidence type="ECO:0000313" key="5">
    <source>
        <dbReference type="Proteomes" id="UP001177023"/>
    </source>
</evidence>
<evidence type="ECO:0008006" key="6">
    <source>
        <dbReference type="Google" id="ProtNLM"/>
    </source>
</evidence>
<dbReference type="GO" id="GO:0005768">
    <property type="term" value="C:endosome"/>
    <property type="evidence" value="ECO:0007669"/>
    <property type="project" value="TreeGrafter"/>
</dbReference>
<dbReference type="GO" id="GO:0071203">
    <property type="term" value="C:WASH complex"/>
    <property type="evidence" value="ECO:0007669"/>
    <property type="project" value="InterPro"/>
</dbReference>
<accession>A0AA36D834</accession>
<protein>
    <recommendedName>
        <fullName evidence="6">WASH complex subunit 7</fullName>
    </recommendedName>
</protein>
<reference evidence="4" key="1">
    <citation type="submission" date="2023-06" db="EMBL/GenBank/DDBJ databases">
        <authorList>
            <person name="Delattre M."/>
        </authorList>
    </citation>
    <scope>NUCLEOTIDE SEQUENCE</scope>
    <source>
        <strain evidence="4">AF72</strain>
    </source>
</reference>
<dbReference type="InterPro" id="IPR028191">
    <property type="entry name" value="WASH-4_N"/>
</dbReference>
<dbReference type="GO" id="GO:0007032">
    <property type="term" value="P:endosome organization"/>
    <property type="evidence" value="ECO:0007669"/>
    <property type="project" value="TreeGrafter"/>
</dbReference>
<feature type="domain" description="WASH complex subunit 4 N-terminal" evidence="2">
    <location>
        <begin position="37"/>
        <end position="409"/>
    </location>
</feature>
<sequence length="940" mass="107132">MVTIAGVKMSRSRAHRASACLCEMYNWSIVSGRPRALYAPCIEAAQHNPAQFGISSEELRPLLVTLASIDAQLMHGDALRNCYEQSFGELDDDQKFRDLMKATILEMYTQWEGTAASDQPDKRQLTALTCLAVFYHIHFGGKDKKVVKTLWNSHKKIVTYHLVGDIVWLPCSFMLREIAELGGLVDKKSVQFVLGTKQQLFDDQSPAMINEAHAFAGEAEQWLATFRLQLGVHGKNVERTATDCLKQADQVLRGARLCDSMVRLLKTVVHSDSRERRLAKSDAIKIFEVVYSIKSLARFFAVHWSAIKEICQMAAHQYRLNALLLIDKARANCRETGKMERLAAWNVAAEALLSTDSRTRLLIAGVSFEMGVYKKTLRSVEATQLEQLMNRMDTLGRPRKLLHRVTDCSFLFWEWSLFDIYFDGITEQMPTRREIEGIFAALSDCAALAGKAAHLPERQLLARFQSHIYNAVQKGLLYAMCGDIENDLRVLIHKHLAVGEQDKLQPQKFVFYQELLKKPRLRLYDRVIDVKEFVERYLERTFYNLTVVALHDRHTYTRMAGLAESRYGLQLVDGHLPYFNLGQGLDVIAVVRNLGTFVTGYNYSLNQQIFIEKESTSRSLRTLTAQHAANSLRSHGTGVLNTAVNITYQLLRKKMGIVSQFLAEEHIRAQLQREVRHFEENAESLQRMYPVKRAEKFNRSIAQLGMEEEESYLDKFRQVVTQIGNALGLVRTLSTAAALVASQAKQSDVEEPEETRAEDPTTVTPDILGVVKELLTQVRDQTGKNRSYKTMLIDVFRTGFADETKYSHLENFFAVIPSLSVNYVEHMLTNRERLRKRSQQGKEITFTDDGFVMGIAYLTTVFGQWRQVSALNWFTSVLKRCKDEREKMASGDGESDSGGVRALRAQRLTSYEKEFKLLAYTLQSARIFYFSDADDQHLVT</sequence>
<proteinExistence type="predicted"/>
<dbReference type="AlphaFoldDB" id="A0AA36D834"/>
<dbReference type="EMBL" id="CATQJA010002663">
    <property type="protein sequence ID" value="CAJ0581830.1"/>
    <property type="molecule type" value="Genomic_DNA"/>
</dbReference>
<dbReference type="GO" id="GO:0016197">
    <property type="term" value="P:endosomal transport"/>
    <property type="evidence" value="ECO:0007669"/>
    <property type="project" value="TreeGrafter"/>
</dbReference>
<dbReference type="PANTHER" id="PTHR31409:SF0">
    <property type="entry name" value="WASH COMPLEX SUBUNIT 4"/>
    <property type="match status" value="1"/>
</dbReference>
<keyword evidence="5" id="KW-1185">Reference proteome</keyword>
<dbReference type="InterPro" id="IPR028282">
    <property type="entry name" value="WASH-7_central"/>
</dbReference>
<evidence type="ECO:0000259" key="3">
    <source>
        <dbReference type="Pfam" id="PF14746"/>
    </source>
</evidence>
<dbReference type="InterPro" id="IPR028283">
    <property type="entry name" value="WASH-7_C"/>
</dbReference>
<dbReference type="Pfam" id="PF14745">
    <property type="entry name" value="WASH-4_N"/>
    <property type="match status" value="1"/>
</dbReference>
<feature type="domain" description="WASH complex subunit 7 C-terminal" evidence="3">
    <location>
        <begin position="772"/>
        <end position="929"/>
    </location>
</feature>
<gene>
    <name evidence="4" type="ORF">MSPICULIGERA_LOCUS19984</name>
</gene>
<comment type="caution">
    <text evidence="4">The sequence shown here is derived from an EMBL/GenBank/DDBJ whole genome shotgun (WGS) entry which is preliminary data.</text>
</comment>
<name>A0AA36D834_9BILA</name>
<evidence type="ECO:0000313" key="4">
    <source>
        <dbReference type="EMBL" id="CAJ0581830.1"/>
    </source>
</evidence>
<feature type="non-terminal residue" evidence="4">
    <location>
        <position position="940"/>
    </location>
</feature>
<evidence type="ECO:0000259" key="1">
    <source>
        <dbReference type="Pfam" id="PF14744"/>
    </source>
</evidence>
<dbReference type="PANTHER" id="PTHR31409">
    <property type="entry name" value="WASH COMPLEX SUBUNIT 4"/>
    <property type="match status" value="1"/>
</dbReference>
<feature type="domain" description="WASH complex subunit 7 central" evidence="1">
    <location>
        <begin position="410"/>
        <end position="744"/>
    </location>
</feature>
<dbReference type="InterPro" id="IPR027307">
    <property type="entry name" value="WASH7"/>
</dbReference>
<evidence type="ECO:0000259" key="2">
    <source>
        <dbReference type="Pfam" id="PF14745"/>
    </source>
</evidence>
<organism evidence="4 5">
    <name type="scientific">Mesorhabditis spiculigera</name>
    <dbReference type="NCBI Taxonomy" id="96644"/>
    <lineage>
        <taxon>Eukaryota</taxon>
        <taxon>Metazoa</taxon>
        <taxon>Ecdysozoa</taxon>
        <taxon>Nematoda</taxon>
        <taxon>Chromadorea</taxon>
        <taxon>Rhabditida</taxon>
        <taxon>Rhabditina</taxon>
        <taxon>Rhabditomorpha</taxon>
        <taxon>Rhabditoidea</taxon>
        <taxon>Rhabditidae</taxon>
        <taxon>Mesorhabditinae</taxon>
        <taxon>Mesorhabditis</taxon>
    </lineage>
</organism>